<keyword evidence="4" id="KW-1185">Reference proteome</keyword>
<feature type="transmembrane region" description="Helical" evidence="1">
    <location>
        <begin position="52"/>
        <end position="73"/>
    </location>
</feature>
<feature type="domain" description="YrhK" evidence="2">
    <location>
        <begin position="21"/>
        <end position="76"/>
    </location>
</feature>
<feature type="transmembrane region" description="Helical" evidence="1">
    <location>
        <begin position="21"/>
        <end position="46"/>
    </location>
</feature>
<organism evidence="3 4">
    <name type="scientific">Hyphomonas beringensis</name>
    <dbReference type="NCBI Taxonomy" id="1280946"/>
    <lineage>
        <taxon>Bacteria</taxon>
        <taxon>Pseudomonadati</taxon>
        <taxon>Pseudomonadota</taxon>
        <taxon>Alphaproteobacteria</taxon>
        <taxon>Hyphomonadales</taxon>
        <taxon>Hyphomonadaceae</taxon>
        <taxon>Hyphomonas</taxon>
    </lineage>
</organism>
<keyword evidence="1" id="KW-1133">Transmembrane helix</keyword>
<dbReference type="AlphaFoldDB" id="A0A062U818"/>
<dbReference type="Pfam" id="PF14145">
    <property type="entry name" value="YrhK"/>
    <property type="match status" value="1"/>
</dbReference>
<keyword evidence="1" id="KW-0472">Membrane</keyword>
<gene>
    <name evidence="3" type="ORF">HY29_14305</name>
</gene>
<accession>A0A062U818</accession>
<reference evidence="3 4" key="1">
    <citation type="journal article" date="2014" name="Antonie Van Leeuwenhoek">
        <title>Hyphomonas beringensis sp. nov. and Hyphomonas chukchiensis sp. nov., isolated from surface seawater of the Bering Sea and Chukchi Sea.</title>
        <authorList>
            <person name="Li C."/>
            <person name="Lai Q."/>
            <person name="Li G."/>
            <person name="Dong C."/>
            <person name="Wang J."/>
            <person name="Liao Y."/>
            <person name="Shao Z."/>
        </authorList>
    </citation>
    <scope>NUCLEOTIDE SEQUENCE [LARGE SCALE GENOMIC DNA]</scope>
    <source>
        <strain evidence="3 4">25B14_1</strain>
    </source>
</reference>
<dbReference type="RefSeq" id="WP_034796043.1">
    <property type="nucleotide sequence ID" value="NZ_AWFF01000037.1"/>
</dbReference>
<evidence type="ECO:0000313" key="4">
    <source>
        <dbReference type="Proteomes" id="UP000027037"/>
    </source>
</evidence>
<dbReference type="STRING" id="1280946.HY29_14305"/>
<dbReference type="EMBL" id="AWFF01000037">
    <property type="protein sequence ID" value="KCZ54427.1"/>
    <property type="molecule type" value="Genomic_DNA"/>
</dbReference>
<dbReference type="InterPro" id="IPR025424">
    <property type="entry name" value="YrhK_domain"/>
</dbReference>
<protein>
    <recommendedName>
        <fullName evidence="2">YrhK domain-containing protein</fullName>
    </recommendedName>
</protein>
<sequence length="93" mass="10866">MKLFTHENRDQSPETRQAYALYEILHTAVDFIAAICFLIGSVLFFWSDTLFAGTWLFVIGSIFFTMKPTIRLVREIRLYQMGKKQRLADQVEA</sequence>
<proteinExistence type="predicted"/>
<keyword evidence="1" id="KW-0812">Transmembrane</keyword>
<evidence type="ECO:0000256" key="1">
    <source>
        <dbReference type="SAM" id="Phobius"/>
    </source>
</evidence>
<evidence type="ECO:0000313" key="3">
    <source>
        <dbReference type="EMBL" id="KCZ54427.1"/>
    </source>
</evidence>
<name>A0A062U818_9PROT</name>
<comment type="caution">
    <text evidence="3">The sequence shown here is derived from an EMBL/GenBank/DDBJ whole genome shotgun (WGS) entry which is preliminary data.</text>
</comment>
<dbReference type="Proteomes" id="UP000027037">
    <property type="component" value="Unassembled WGS sequence"/>
</dbReference>
<dbReference type="OrthoDB" id="5862062at2"/>
<dbReference type="PATRIC" id="fig|1280946.3.peg.1872"/>
<evidence type="ECO:0000259" key="2">
    <source>
        <dbReference type="Pfam" id="PF14145"/>
    </source>
</evidence>
<dbReference type="eggNOG" id="ENOG5032ZWE">
    <property type="taxonomic scope" value="Bacteria"/>
</dbReference>